<dbReference type="AlphaFoldDB" id="A0AA88EGF2"/>
<dbReference type="EMBL" id="BTGU01019956">
    <property type="protein sequence ID" value="GMN74507.1"/>
    <property type="molecule type" value="Genomic_DNA"/>
</dbReference>
<reference evidence="1" key="1">
    <citation type="submission" date="2023-07" db="EMBL/GenBank/DDBJ databases">
        <title>draft genome sequence of fig (Ficus carica).</title>
        <authorList>
            <person name="Takahashi T."/>
            <person name="Nishimura K."/>
        </authorList>
    </citation>
    <scope>NUCLEOTIDE SEQUENCE</scope>
</reference>
<keyword evidence="2" id="KW-1185">Reference proteome</keyword>
<sequence length="50" mass="5715">MFSSMMLRLAAPTTPWLRATVSILLVILDARRWGMTGQTVKLRDGDRYAF</sequence>
<accession>A0AA88EGF2</accession>
<evidence type="ECO:0000313" key="2">
    <source>
        <dbReference type="Proteomes" id="UP001187192"/>
    </source>
</evidence>
<evidence type="ECO:0000313" key="1">
    <source>
        <dbReference type="EMBL" id="GMN74507.1"/>
    </source>
</evidence>
<name>A0AA88EGF2_FICCA</name>
<proteinExistence type="predicted"/>
<comment type="caution">
    <text evidence="1">The sequence shown here is derived from an EMBL/GenBank/DDBJ whole genome shotgun (WGS) entry which is preliminary data.</text>
</comment>
<gene>
    <name evidence="1" type="ORF">TIFTF001_056215</name>
</gene>
<organism evidence="1 2">
    <name type="scientific">Ficus carica</name>
    <name type="common">Common fig</name>
    <dbReference type="NCBI Taxonomy" id="3494"/>
    <lineage>
        <taxon>Eukaryota</taxon>
        <taxon>Viridiplantae</taxon>
        <taxon>Streptophyta</taxon>
        <taxon>Embryophyta</taxon>
        <taxon>Tracheophyta</taxon>
        <taxon>Spermatophyta</taxon>
        <taxon>Magnoliopsida</taxon>
        <taxon>eudicotyledons</taxon>
        <taxon>Gunneridae</taxon>
        <taxon>Pentapetalae</taxon>
        <taxon>rosids</taxon>
        <taxon>fabids</taxon>
        <taxon>Rosales</taxon>
        <taxon>Moraceae</taxon>
        <taxon>Ficeae</taxon>
        <taxon>Ficus</taxon>
    </lineage>
</organism>
<protein>
    <submittedName>
        <fullName evidence="1">Uncharacterized protein</fullName>
    </submittedName>
</protein>
<dbReference type="Proteomes" id="UP001187192">
    <property type="component" value="Unassembled WGS sequence"/>
</dbReference>